<reference evidence="1" key="2">
    <citation type="submission" date="2020-09" db="EMBL/GenBank/DDBJ databases">
        <authorList>
            <person name="Sun Q."/>
            <person name="Ohkuma M."/>
        </authorList>
    </citation>
    <scope>NUCLEOTIDE SEQUENCE</scope>
    <source>
        <strain evidence="1">JCM 10088</strain>
    </source>
</reference>
<organism evidence="1 2">
    <name type="scientific">Thermocladium modestius</name>
    <dbReference type="NCBI Taxonomy" id="62609"/>
    <lineage>
        <taxon>Archaea</taxon>
        <taxon>Thermoproteota</taxon>
        <taxon>Thermoprotei</taxon>
        <taxon>Thermoproteales</taxon>
        <taxon>Thermoproteaceae</taxon>
        <taxon>Thermocladium</taxon>
    </lineage>
</organism>
<proteinExistence type="predicted"/>
<dbReference type="EMBL" id="BMNL01000001">
    <property type="protein sequence ID" value="GGP19209.1"/>
    <property type="molecule type" value="Genomic_DNA"/>
</dbReference>
<comment type="caution">
    <text evidence="1">The sequence shown here is derived from an EMBL/GenBank/DDBJ whole genome shotgun (WGS) entry which is preliminary data.</text>
</comment>
<evidence type="ECO:0000313" key="2">
    <source>
        <dbReference type="Proteomes" id="UP000610960"/>
    </source>
</evidence>
<accession>A0A830GTP5</accession>
<sequence length="245" mass="26977">MVIDVTLAGVNVLEDVVGDLSGVKITMAGNQWFAARDVLSILNSSGIKAVIETIPPGLARRRALGEAMRIGGLVMDYRPEIASLPPSMLNGIEVADSFEYVENDVVIAYVGKPVLTWCDLRDRRVAIPNPMTEGIGAMFAKAFQDNCGGYDELIAGGAFLTKIHHREIPALINAGMIDAGIVWRTEAIYWRLDYSAPQPRLVGRLAMALMPWASSDARRAYNMLKSNRVREIYEKHGFRWVGPTT</sequence>
<reference evidence="1" key="1">
    <citation type="journal article" date="2014" name="Int. J. Syst. Evol. Microbiol.">
        <title>Complete genome sequence of Corynebacterium casei LMG S-19264T (=DSM 44701T), isolated from a smear-ripened cheese.</title>
        <authorList>
            <consortium name="US DOE Joint Genome Institute (JGI-PGF)"/>
            <person name="Walter F."/>
            <person name="Albersmeier A."/>
            <person name="Kalinowski J."/>
            <person name="Ruckert C."/>
        </authorList>
    </citation>
    <scope>NUCLEOTIDE SEQUENCE</scope>
    <source>
        <strain evidence="1">JCM 10088</strain>
    </source>
</reference>
<name>A0A830GTP5_9CREN</name>
<dbReference type="RefSeq" id="WP_188595609.1">
    <property type="nucleotide sequence ID" value="NZ_BMNL01000001.1"/>
</dbReference>
<evidence type="ECO:0008006" key="3">
    <source>
        <dbReference type="Google" id="ProtNLM"/>
    </source>
</evidence>
<keyword evidence="2" id="KW-1185">Reference proteome</keyword>
<dbReference type="SUPFAM" id="SSF53850">
    <property type="entry name" value="Periplasmic binding protein-like II"/>
    <property type="match status" value="1"/>
</dbReference>
<evidence type="ECO:0000313" key="1">
    <source>
        <dbReference type="EMBL" id="GGP19209.1"/>
    </source>
</evidence>
<dbReference type="OrthoDB" id="41324at2157"/>
<gene>
    <name evidence="1" type="ORF">GCM10007981_01970</name>
</gene>
<dbReference type="AlphaFoldDB" id="A0A830GTP5"/>
<protein>
    <recommendedName>
        <fullName evidence="3">ABC transporter substrate-binding protein</fullName>
    </recommendedName>
</protein>
<dbReference type="Pfam" id="PF13531">
    <property type="entry name" value="SBP_bac_11"/>
    <property type="match status" value="1"/>
</dbReference>
<dbReference type="Proteomes" id="UP000610960">
    <property type="component" value="Unassembled WGS sequence"/>
</dbReference>